<dbReference type="AlphaFoldDB" id="A0A4R7VV35"/>
<proteinExistence type="predicted"/>
<evidence type="ECO:0000259" key="1">
    <source>
        <dbReference type="PROSITE" id="PS50987"/>
    </source>
</evidence>
<dbReference type="Pfam" id="PF12840">
    <property type="entry name" value="HTH_20"/>
    <property type="match status" value="1"/>
</dbReference>
<dbReference type="InterPro" id="IPR036388">
    <property type="entry name" value="WH-like_DNA-bd_sf"/>
</dbReference>
<comment type="caution">
    <text evidence="2">The sequence shown here is derived from an EMBL/GenBank/DDBJ whole genome shotgun (WGS) entry which is preliminary data.</text>
</comment>
<dbReference type="PROSITE" id="PS50987">
    <property type="entry name" value="HTH_ARSR_2"/>
    <property type="match status" value="1"/>
</dbReference>
<protein>
    <submittedName>
        <fullName evidence="2">ArsR family transcriptional regulator</fullName>
    </submittedName>
</protein>
<name>A0A4R7VV35_9PSEU</name>
<evidence type="ECO:0000313" key="2">
    <source>
        <dbReference type="EMBL" id="TDV53866.1"/>
    </source>
</evidence>
<gene>
    <name evidence="2" type="ORF">CLV71_104334</name>
</gene>
<dbReference type="InterPro" id="IPR036390">
    <property type="entry name" value="WH_DNA-bd_sf"/>
</dbReference>
<dbReference type="Proteomes" id="UP000294927">
    <property type="component" value="Unassembled WGS sequence"/>
</dbReference>
<dbReference type="InterPro" id="IPR001845">
    <property type="entry name" value="HTH_ArsR_DNA-bd_dom"/>
</dbReference>
<dbReference type="EMBL" id="SOCP01000004">
    <property type="protein sequence ID" value="TDV53866.1"/>
    <property type="molecule type" value="Genomic_DNA"/>
</dbReference>
<sequence>MANPVRRRLLELLRDGAQTAGSLAAQFELSRPAVSEHLQILRRADLVREEVRGRERHYHLTAEPLAVVSDWLHPFERYWRDRMRTLAQIMEEENDDRDHPR</sequence>
<organism evidence="2 3">
    <name type="scientific">Actinophytocola oryzae</name>
    <dbReference type="NCBI Taxonomy" id="502181"/>
    <lineage>
        <taxon>Bacteria</taxon>
        <taxon>Bacillati</taxon>
        <taxon>Actinomycetota</taxon>
        <taxon>Actinomycetes</taxon>
        <taxon>Pseudonocardiales</taxon>
        <taxon>Pseudonocardiaceae</taxon>
    </lineage>
</organism>
<dbReference type="InterPro" id="IPR011991">
    <property type="entry name" value="ArsR-like_HTH"/>
</dbReference>
<evidence type="ECO:0000313" key="3">
    <source>
        <dbReference type="Proteomes" id="UP000294927"/>
    </source>
</evidence>
<dbReference type="GO" id="GO:0003700">
    <property type="term" value="F:DNA-binding transcription factor activity"/>
    <property type="evidence" value="ECO:0007669"/>
    <property type="project" value="InterPro"/>
</dbReference>
<dbReference type="SUPFAM" id="SSF46785">
    <property type="entry name" value="Winged helix' DNA-binding domain"/>
    <property type="match status" value="1"/>
</dbReference>
<dbReference type="PANTHER" id="PTHR38600:SF1">
    <property type="entry name" value="TRANSCRIPTIONAL REGULATORY PROTEIN"/>
    <property type="match status" value="1"/>
</dbReference>
<dbReference type="PANTHER" id="PTHR38600">
    <property type="entry name" value="TRANSCRIPTIONAL REGULATORY PROTEIN"/>
    <property type="match status" value="1"/>
</dbReference>
<dbReference type="NCBIfam" id="NF033788">
    <property type="entry name" value="HTH_metalloreg"/>
    <property type="match status" value="1"/>
</dbReference>
<reference evidence="2 3" key="1">
    <citation type="submission" date="2019-03" db="EMBL/GenBank/DDBJ databases">
        <title>Genomic Encyclopedia of Archaeal and Bacterial Type Strains, Phase II (KMG-II): from individual species to whole genera.</title>
        <authorList>
            <person name="Goeker M."/>
        </authorList>
    </citation>
    <scope>NUCLEOTIDE SEQUENCE [LARGE SCALE GENOMIC DNA]</scope>
    <source>
        <strain evidence="2 3">DSM 45499</strain>
    </source>
</reference>
<keyword evidence="3" id="KW-1185">Reference proteome</keyword>
<feature type="domain" description="HTH arsR-type" evidence="1">
    <location>
        <begin position="1"/>
        <end position="80"/>
    </location>
</feature>
<accession>A0A4R7VV35</accession>
<dbReference type="SMART" id="SM00418">
    <property type="entry name" value="HTH_ARSR"/>
    <property type="match status" value="1"/>
</dbReference>
<dbReference type="CDD" id="cd00090">
    <property type="entry name" value="HTH_ARSR"/>
    <property type="match status" value="1"/>
</dbReference>
<dbReference type="Gene3D" id="1.10.10.10">
    <property type="entry name" value="Winged helix-like DNA-binding domain superfamily/Winged helix DNA-binding domain"/>
    <property type="match status" value="1"/>
</dbReference>